<feature type="compositionally biased region" description="Basic residues" evidence="1">
    <location>
        <begin position="3304"/>
        <end position="3313"/>
    </location>
</feature>
<feature type="compositionally biased region" description="Basic and acidic residues" evidence="1">
    <location>
        <begin position="2838"/>
        <end position="2911"/>
    </location>
</feature>
<feature type="compositionally biased region" description="Polar residues" evidence="1">
    <location>
        <begin position="2983"/>
        <end position="3030"/>
    </location>
</feature>
<feature type="compositionally biased region" description="Low complexity" evidence="1">
    <location>
        <begin position="3064"/>
        <end position="3096"/>
    </location>
</feature>
<evidence type="ECO:0000313" key="2">
    <source>
        <dbReference type="EMBL" id="PZC74829.1"/>
    </source>
</evidence>
<gene>
    <name evidence="2" type="primary">HaOG207093</name>
    <name evidence="2" type="ORF">B5X24_HaOG207093</name>
</gene>
<feature type="compositionally biased region" description="Basic and acidic residues" evidence="1">
    <location>
        <begin position="3314"/>
        <end position="3324"/>
    </location>
</feature>
<feature type="region of interest" description="Disordered" evidence="1">
    <location>
        <begin position="2661"/>
        <end position="2713"/>
    </location>
</feature>
<feature type="compositionally biased region" description="Basic and acidic residues" evidence="1">
    <location>
        <begin position="2969"/>
        <end position="2979"/>
    </location>
</feature>
<feature type="region of interest" description="Disordered" evidence="1">
    <location>
        <begin position="2730"/>
        <end position="3163"/>
    </location>
</feature>
<feature type="compositionally biased region" description="Polar residues" evidence="1">
    <location>
        <begin position="1713"/>
        <end position="1736"/>
    </location>
</feature>
<feature type="compositionally biased region" description="Basic residues" evidence="1">
    <location>
        <begin position="2953"/>
        <end position="2964"/>
    </location>
</feature>
<feature type="compositionally biased region" description="Low complexity" evidence="1">
    <location>
        <begin position="3107"/>
        <end position="3130"/>
    </location>
</feature>
<feature type="compositionally biased region" description="Basic and acidic residues" evidence="1">
    <location>
        <begin position="1955"/>
        <end position="1965"/>
    </location>
</feature>
<feature type="region of interest" description="Disordered" evidence="1">
    <location>
        <begin position="3273"/>
        <end position="3334"/>
    </location>
</feature>
<feature type="compositionally biased region" description="Basic and acidic residues" evidence="1">
    <location>
        <begin position="2096"/>
        <end position="2106"/>
    </location>
</feature>
<feature type="compositionally biased region" description="Polar residues" evidence="1">
    <location>
        <begin position="2246"/>
        <end position="2258"/>
    </location>
</feature>
<evidence type="ECO:0000313" key="3">
    <source>
        <dbReference type="Proteomes" id="UP000249218"/>
    </source>
</evidence>
<evidence type="ECO:0000256" key="1">
    <source>
        <dbReference type="SAM" id="MobiDB-lite"/>
    </source>
</evidence>
<feature type="compositionally biased region" description="Basic and acidic residues" evidence="1">
    <location>
        <begin position="2661"/>
        <end position="2681"/>
    </location>
</feature>
<feature type="region of interest" description="Disordered" evidence="1">
    <location>
        <begin position="2208"/>
        <end position="2280"/>
    </location>
</feature>
<dbReference type="Proteomes" id="UP000249218">
    <property type="component" value="Unassembled WGS sequence"/>
</dbReference>
<feature type="region of interest" description="Disordered" evidence="1">
    <location>
        <begin position="2317"/>
        <end position="2405"/>
    </location>
</feature>
<protein>
    <submittedName>
        <fullName evidence="2">Uncharacterized protein</fullName>
    </submittedName>
</protein>
<feature type="compositionally biased region" description="Basic and acidic residues" evidence="1">
    <location>
        <begin position="2743"/>
        <end position="2779"/>
    </location>
</feature>
<feature type="compositionally biased region" description="Basic and acidic residues" evidence="1">
    <location>
        <begin position="2358"/>
        <end position="2383"/>
    </location>
</feature>
<feature type="compositionally biased region" description="Polar residues" evidence="1">
    <location>
        <begin position="2339"/>
        <end position="2357"/>
    </location>
</feature>
<feature type="compositionally biased region" description="Polar residues" evidence="1">
    <location>
        <begin position="2730"/>
        <end position="2740"/>
    </location>
</feature>
<feature type="region of interest" description="Disordered" evidence="1">
    <location>
        <begin position="1933"/>
        <end position="1965"/>
    </location>
</feature>
<feature type="compositionally biased region" description="Basic and acidic residues" evidence="1">
    <location>
        <begin position="2787"/>
        <end position="2803"/>
    </location>
</feature>
<feature type="region of interest" description="Disordered" evidence="1">
    <location>
        <begin position="1491"/>
        <end position="1518"/>
    </location>
</feature>
<feature type="compositionally biased region" description="Basic and acidic residues" evidence="1">
    <location>
        <begin position="2931"/>
        <end position="2948"/>
    </location>
</feature>
<feature type="compositionally biased region" description="Low complexity" evidence="1">
    <location>
        <begin position="1492"/>
        <end position="1509"/>
    </location>
</feature>
<reference evidence="2 3" key="1">
    <citation type="journal article" date="2017" name="BMC Biol.">
        <title>Genomic innovations, transcriptional plasticity and gene loss underlying the evolution and divergence of two highly polyphagous and invasive Helicoverpa pest species.</title>
        <authorList>
            <person name="Pearce S.L."/>
            <person name="Clarke D.F."/>
            <person name="East P.D."/>
            <person name="Elfekih S."/>
            <person name="Gordon K.H."/>
            <person name="Jermiin L.S."/>
            <person name="McGaughran A."/>
            <person name="Oakeshott J.G."/>
            <person name="Papanikolaou A."/>
            <person name="Perera O.P."/>
            <person name="Rane R.V."/>
            <person name="Richards S."/>
            <person name="Tay W.T."/>
            <person name="Walsh T.K."/>
            <person name="Anderson A."/>
            <person name="Anderson C.J."/>
            <person name="Asgari S."/>
            <person name="Board P.G."/>
            <person name="Bretschneider A."/>
            <person name="Campbell P.M."/>
            <person name="Chertemps T."/>
            <person name="Christeller J.T."/>
            <person name="Coppin C.W."/>
            <person name="Downes S.J."/>
            <person name="Duan G."/>
            <person name="Farnsworth C.A."/>
            <person name="Good R.T."/>
            <person name="Han L.B."/>
            <person name="Han Y.C."/>
            <person name="Hatje K."/>
            <person name="Horne I."/>
            <person name="Huang Y.P."/>
            <person name="Hughes D.S."/>
            <person name="Jacquin-Joly E."/>
            <person name="James W."/>
            <person name="Jhangiani S."/>
            <person name="Kollmar M."/>
            <person name="Kuwar S.S."/>
            <person name="Li S."/>
            <person name="Liu N.Y."/>
            <person name="Maibeche M.T."/>
            <person name="Miller J.R."/>
            <person name="Montagne N."/>
            <person name="Perry T."/>
            <person name="Qu J."/>
            <person name="Song S.V."/>
            <person name="Sutton G.G."/>
            <person name="Vogel H."/>
            <person name="Walenz B.P."/>
            <person name="Xu W."/>
            <person name="Zhang H.J."/>
            <person name="Zou Z."/>
            <person name="Batterham P."/>
            <person name="Edwards O.R."/>
            <person name="Feyereisen R."/>
            <person name="Gibbs R.A."/>
            <person name="Heckel D.G."/>
            <person name="McGrath A."/>
            <person name="Robin C."/>
            <person name="Scherer S.E."/>
            <person name="Worley K.C."/>
            <person name="Wu Y.D."/>
        </authorList>
    </citation>
    <scope>NUCLEOTIDE SEQUENCE [LARGE SCALE GENOMIC DNA]</scope>
    <source>
        <strain evidence="2">Harm_GR_Male_#8</strain>
        <tissue evidence="2">Whole organism</tissue>
    </source>
</reference>
<feature type="compositionally biased region" description="Basic and acidic residues" evidence="1">
    <location>
        <begin position="2324"/>
        <end position="2338"/>
    </location>
</feature>
<organism evidence="2 3">
    <name type="scientific">Helicoverpa armigera</name>
    <name type="common">Cotton bollworm</name>
    <name type="synonym">Heliothis armigera</name>
    <dbReference type="NCBI Taxonomy" id="29058"/>
    <lineage>
        <taxon>Eukaryota</taxon>
        <taxon>Metazoa</taxon>
        <taxon>Ecdysozoa</taxon>
        <taxon>Arthropoda</taxon>
        <taxon>Hexapoda</taxon>
        <taxon>Insecta</taxon>
        <taxon>Pterygota</taxon>
        <taxon>Neoptera</taxon>
        <taxon>Endopterygota</taxon>
        <taxon>Lepidoptera</taxon>
        <taxon>Glossata</taxon>
        <taxon>Ditrysia</taxon>
        <taxon>Noctuoidea</taxon>
        <taxon>Noctuidae</taxon>
        <taxon>Heliothinae</taxon>
        <taxon>Helicoverpa</taxon>
    </lineage>
</organism>
<dbReference type="OrthoDB" id="7468512at2759"/>
<feature type="compositionally biased region" description="Low complexity" evidence="1">
    <location>
        <begin position="3035"/>
        <end position="3053"/>
    </location>
</feature>
<name>A0A2W1BID8_HELAM</name>
<feature type="compositionally biased region" description="Basic and acidic residues" evidence="1">
    <location>
        <begin position="2216"/>
        <end position="2239"/>
    </location>
</feature>
<accession>A0A2W1BID8</accession>
<keyword evidence="3" id="KW-1185">Reference proteome</keyword>
<feature type="region of interest" description="Disordered" evidence="1">
    <location>
        <begin position="2096"/>
        <end position="2185"/>
    </location>
</feature>
<dbReference type="EMBL" id="KZ150024">
    <property type="protein sequence ID" value="PZC74829.1"/>
    <property type="molecule type" value="Genomic_DNA"/>
</dbReference>
<proteinExistence type="predicted"/>
<sequence>MPEINKNTMQKQLRLRSSHAMKTQQKSLFESKFIVNVVSEDRFDECLNPFNYPYQTNRKVRRCQLKPGEDDCCCSCNSDAMFQVMKALYECYKKKNCQNCNCILCGHLQKEERLLGLINNSFGTIAVDATDKEQKEKVKKNERASLEGKTPSVKAFIKKARDERGLPPEPKTASDVPPEAKTKSMKKKHIEASKVLEPLQGKAPKEKERILQGLHDTGVTLPEGRTPSEKALIDKVKARPRKHSAVPRFSEKMRKAKVDGLLTPLKSKAPEERDRILRELAMRGIPLPEGQTPSDKKLIDKVRTDLGLPIEPKNKAIRDKHHKAASAGKLLPLEGKSAAQKENILQDLHDMGIPLPIGRTPSEKALIAKIMTSPRAHSITVPTEKMRKAKAEGLLTPLKGKTSAQKEKILRGLAKHGIPFSEGETPSEKQLVEKVRSELGLPPIPKTPSMRRKYVKAADAGFLQPLEGKSLKEKKKILRGLHDMGIPLPEGRTPSEKAIITKVKSKPRASSLSLKHPERIRKATAEGQTSDQREKGLIDLAMRGLPLPEGLTPSERKLIDKIREALGLPIEPKTKAMRQKYNEAAAAGKLLPLEGKTSAQKENMLRGLYDMGIPLPKGRTPSEKALIAKITAGAASSAIRQTKSERLKDAKAAGLLTPLEGKKAEQKEKILRRLAKRGLPLPEGKTPSDKKLVDRVRAEVGLPPVPKTQSTKEKYDKAQAAGLITPLEGKTTSQKKKILKAQAAMGLTLPKGRTPSEKAIIAKLKTKSTPSITTEKIRKAKEVGLLTPLTGKPSKKREKILKGLAKADLPLPEGKSPSEKALINKVKTKLGLPDLTDSEKIRRAEAAGLLIPLEGRTPAQKEKILRGRAAAGLPLPMGKSPSERALLQKIKADTGYVTPSPSERLRKAKAAGLLTPLKGKTPSVKEKILNNMKAAGVPISEGETPSEKDLIKKLTTEPPPLKKTQSEKMKLAKAAGLLTPLQGKTPEQKQKILKGLVKAGIPLPEPKTESETNLIDKIRKETGLPPVLKTPSLREKYRKAQAAGLITPLEGKTPAEQEKVLQKLHDAGLPLPEGRGSTEKALIKKIQTKPPRKTSFEKLTSAKAAGFLTPLEGKTAAQKEKILKGLAKSGILLPEGKTSSEKDLINKVRQEMGLPPEPETPSLRKKIQKAHADGLVTPLEGKTLAQKKKILQALADAGIPLPEGRTPSEKSLIAKTKPKLKVLQEKAASLERKVAAEKKKRIKGLIDQELPGGQAKTKTSLEKSIIHKIQSDLEIALTSRTSSEKSIIRKAKEAGLLTPITGKSPADKERILKGLAETGIPLPVGKTVSEKALIKKVRAEAGLAPEPTSSEIMGKIKKKTTTKPGKGIEARKIERVIKTTTCDRGCGCDKKKIKFKHSYVKIRVTSPDISSLCDCLQECIPGVTSGAFIDNDGIKVIVGRVIGVPLYSREYSYHNVVDGNPKSKLTNFFNKHNKSQYKVCMNVANEEEYVMNSNSDSSSSNPHSSSESDNISEHTYTPPYEGRRCIKLGVSKTKSRANSFDSIFVIKSETSLSLNTSQSNSMNTISVVSVMNSSISSNSTHYSGDRTTDENVTLSSLDNSITSESEDNNERTPIRTANVKKKIVQPNPQHEYKVYMMSQTKINFPTHQSGKTKKTLTEAHAPVTILSHIPTKLDLSKLMDKILKKKRYADAASIFIVIPTSDEETEDSEASENCNASNKSSETQVSHQNKNLKSVTMQTSASTNKKVCGKGNKFYMKKVSSCNDKETTFLKETVQVLRQVEMKKNQFCQIAAASKMTQVEQKIDQIVGTDFIVDSPCCCCLAEQSSSPCSSRSSYITNVMSRQLTPRFLKGLSNESLKRLLCDVAPCSDVISCNEPSNASCQHRQSFSVLKQSHRKESSSLCDCIRNYSMEIIKSPRKRISFIDSKNSKLKTQVSKTAHEIAGHRRYNSSNDSSPKSESDVERGYTNRKKIFTKVKNKNECTCTDSSLSGVGSGTTSSTGSRIGEMFISVGHSRSNQFVNQQRYHQANRRSERQEDSCQLIDQKDSCVCDDVDHVGDDIVIPKKTSQKTLRKPSANWRSRQEETKGSCVCDDVCSDDTRNSKKRTNDTGYDIVIPKTASQHLPREKRLQNVSRKSTVQNIPRKKIVQDIPCEKKVHNLPPDEAEQADDSSSSKKSKNPKRQNSPLKYLSQLIKSSLSKFNSCTCEGKQQTGQVDVDTSHRKDSKNLEIAKESRESEQATKCKGNNFAANTEHLSQKPVQNLPRDEAEQANYPRSRNNSKIRRCQSSPLKLFSQLIKFSLSKLNCTCDDKLQTDLVDIDNSYPKNSKDLKKANESEQATKSKSKNPIASTEHLSQKTVQDLRGEKRVEDLPREKPAQNLYRDEAVQADDSSSSNKSKKPERQKSPLKFLSQLIKSSLSKFNTCTCDDIIQTDLSDVDTSYPKDICREKIVEDTPPERTVQNLPRERTVEDIPRAYRRCERQEDTKQLFSHKGNCVCDDVDRTGDDINLKTSNFKKPKGTVTTDDTKNKDCACQVVRGHDTVIPEKTSSANRRSERQEDTKKVFSHKGSCVCDDVDRTSDSKKPKETVTTEETKHKADAACQVVDGYDIVIPKRTSREKSVQIIPREKSVQFIPLEKTVQDIPREKSVQIIPREKSVQIIPREKSVQGIPREKTVQDIPREKTVQNVPPDVAEQADDSSSSKKSKKPKRESSSLKFLSQLIKSSLSKFNSCTCDDKQQTGLVDTTHPKDSKDLKEAKESKESEQAKQSKDKIPVASTERKCSQKNVQDVSREKTVQDVPPDKVENADDSGSSKKSKSPKRQNSPLKFLSQLIKSSLGKLDSCKCPDKNKTDLLDADTSHPKDSKNLKEAKESKESEEGKKSKKEKAADKTHTICGCNDDKANKKEAESKKNLCTDKTPQSQKSSKNKPSICSCKDDKDNKKEAKSKKNSDTGKTPKSRKSSSKKHSICCCNDDKDNKKEEISQPPLVSNSEVPQLQPSSSSGKTPQAQPMSDSEQNPQSVSTSGIESSSQPTCEIESSPQSSPMSPKKSSLRKSLPPSPVPGSPISEPNPLLEPTSESESSPHSTPMSPRKSSLRKSLPPSPVPDLPISEPNLLLEPTSESESSPQSTPMSPRKSLPPSPVPGSPVSEPQRISPPIDSCFPKTEQTRQLCMQPSAEYLPPEGYSYEEIGPSCGWVDMAEVIRRKSEWSQYTSGFKACKRKKAVKNLDVPQEEIELDFEDAVKYYASTHPELFRDLMQQELQKKIESETDLEQFKGKEGKKLKKIKEKERKQREKARKKAEKEKNRKDKKTKKKGKRSSDSDEEVKQKNSLNEETCRCPYGPVPLPPYASTSEEWEYPRGLKMCLGGKYSTTPGLKGVACFKMTQESQSLSTIFNQESLISW</sequence>
<feature type="compositionally biased region" description="Low complexity" evidence="1">
    <location>
        <begin position="2914"/>
        <end position="2927"/>
    </location>
</feature>
<feature type="compositionally biased region" description="Polar residues" evidence="1">
    <location>
        <begin position="2129"/>
        <end position="2139"/>
    </location>
</feature>
<feature type="region of interest" description="Disordered" evidence="1">
    <location>
        <begin position="1705"/>
        <end position="1736"/>
    </location>
</feature>
<feature type="region of interest" description="Disordered" evidence="1">
    <location>
        <begin position="161"/>
        <end position="189"/>
    </location>
</feature>